<dbReference type="Gene3D" id="1.10.530.10">
    <property type="match status" value="1"/>
</dbReference>
<dbReference type="Proteomes" id="UP000886722">
    <property type="component" value="Unassembled WGS sequence"/>
</dbReference>
<dbReference type="Pfam" id="PF01476">
    <property type="entry name" value="LysM"/>
    <property type="match status" value="2"/>
</dbReference>
<reference evidence="7" key="2">
    <citation type="journal article" date="2021" name="PeerJ">
        <title>Extensive microbial diversity within the chicken gut microbiome revealed by metagenomics and culture.</title>
        <authorList>
            <person name="Gilroy R."/>
            <person name="Ravi A."/>
            <person name="Getino M."/>
            <person name="Pursley I."/>
            <person name="Horton D.L."/>
            <person name="Alikhan N.F."/>
            <person name="Baker D."/>
            <person name="Gharbi K."/>
            <person name="Hall N."/>
            <person name="Watson M."/>
            <person name="Adriaenssens E.M."/>
            <person name="Foster-Nyarko E."/>
            <person name="Jarju S."/>
            <person name="Secka A."/>
            <person name="Antonio M."/>
            <person name="Oren A."/>
            <person name="Chaudhuri R.R."/>
            <person name="La Ragione R."/>
            <person name="Hildebrand F."/>
            <person name="Pallen M.J."/>
        </authorList>
    </citation>
    <scope>NUCLEOTIDE SEQUENCE</scope>
    <source>
        <strain evidence="7">21143</strain>
    </source>
</reference>
<dbReference type="Gene3D" id="3.10.350.10">
    <property type="entry name" value="LysM domain"/>
    <property type="match status" value="1"/>
</dbReference>
<proteinExistence type="predicted"/>
<evidence type="ECO:0000256" key="2">
    <source>
        <dbReference type="ARBA" id="ARBA00022638"/>
    </source>
</evidence>
<keyword evidence="5" id="KW-0732">Signal</keyword>
<dbReference type="InterPro" id="IPR051056">
    <property type="entry name" value="Glycosyl_Hydrolase_73"/>
</dbReference>
<evidence type="ECO:0000256" key="3">
    <source>
        <dbReference type="ARBA" id="ARBA00022801"/>
    </source>
</evidence>
<evidence type="ECO:0000259" key="6">
    <source>
        <dbReference type="PROSITE" id="PS51782"/>
    </source>
</evidence>
<dbReference type="CDD" id="cd00118">
    <property type="entry name" value="LysM"/>
    <property type="match status" value="1"/>
</dbReference>
<reference evidence="7" key="1">
    <citation type="submission" date="2020-10" db="EMBL/GenBank/DDBJ databases">
        <authorList>
            <person name="Gilroy R."/>
        </authorList>
    </citation>
    <scope>NUCLEOTIDE SEQUENCE</scope>
    <source>
        <strain evidence="7">21143</strain>
    </source>
</reference>
<keyword evidence="2" id="KW-0081">Bacteriolytic enzyme</keyword>
<evidence type="ECO:0000313" key="7">
    <source>
        <dbReference type="EMBL" id="HIT39790.1"/>
    </source>
</evidence>
<dbReference type="GO" id="GO:0004040">
    <property type="term" value="F:amidase activity"/>
    <property type="evidence" value="ECO:0007669"/>
    <property type="project" value="InterPro"/>
</dbReference>
<dbReference type="PANTHER" id="PTHR33308">
    <property type="entry name" value="PEPTIDOGLYCAN HYDROLASE FLGJ"/>
    <property type="match status" value="1"/>
</dbReference>
<accession>A0A9D1KDJ7</accession>
<feature type="domain" description="LysM" evidence="6">
    <location>
        <begin position="249"/>
        <end position="293"/>
    </location>
</feature>
<dbReference type="PANTHER" id="PTHR33308:SF9">
    <property type="entry name" value="PEPTIDOGLYCAN HYDROLASE FLGJ"/>
    <property type="match status" value="1"/>
</dbReference>
<feature type="signal peptide" evidence="5">
    <location>
        <begin position="1"/>
        <end position="22"/>
    </location>
</feature>
<evidence type="ECO:0000256" key="5">
    <source>
        <dbReference type="SAM" id="SignalP"/>
    </source>
</evidence>
<keyword evidence="1" id="KW-0929">Antimicrobial</keyword>
<evidence type="ECO:0000313" key="8">
    <source>
        <dbReference type="Proteomes" id="UP000886722"/>
    </source>
</evidence>
<name>A0A9D1KDJ7_9BACT</name>
<dbReference type="Pfam" id="PF01832">
    <property type="entry name" value="Glucosaminidase"/>
    <property type="match status" value="1"/>
</dbReference>
<sequence>MDCCRKFTLVCLLSLVVATVFSQSKNPIYLDYIRKYKDIAIEHQKRYKIPASITLAQGLIESAAGTSELAKKSNNHFGIKCHNSWEGKRVYHDDDAKGECFRKYRNPKDSYEDHALFLTKSPRYGKLFKLDITDYKGWAHGLKRCGYATDKAYASKLIQTIELYGLHRYDGKGLPRMPKNYEYHDMESKWGLPYVVAREGDTQKLIAREFELYAYQIRRYNDFPRGYTLKAGDIVYLKAKRRRAKKPNKTHTLAPGESLHDVSQKYGIKLKCLLHRNDISGEKIPRPGDVLRLR</sequence>
<organism evidence="7 8">
    <name type="scientific">Candidatus Caccoplasma intestinavium</name>
    <dbReference type="NCBI Taxonomy" id="2840716"/>
    <lineage>
        <taxon>Bacteria</taxon>
        <taxon>Pseudomonadati</taxon>
        <taxon>Bacteroidota</taxon>
        <taxon>Bacteroidia</taxon>
        <taxon>Bacteroidales</taxon>
        <taxon>Bacteroidaceae</taxon>
        <taxon>Bacteroidaceae incertae sedis</taxon>
        <taxon>Candidatus Caccoplasma</taxon>
    </lineage>
</organism>
<dbReference type="InterPro" id="IPR036779">
    <property type="entry name" value="LysM_dom_sf"/>
</dbReference>
<dbReference type="GO" id="GO:0042742">
    <property type="term" value="P:defense response to bacterium"/>
    <property type="evidence" value="ECO:0007669"/>
    <property type="project" value="UniProtKB-KW"/>
</dbReference>
<dbReference type="EMBL" id="DVKT01000053">
    <property type="protein sequence ID" value="HIT39790.1"/>
    <property type="molecule type" value="Genomic_DNA"/>
</dbReference>
<protein>
    <recommendedName>
        <fullName evidence="4">Peptidoglycan hydrolase</fullName>
    </recommendedName>
</protein>
<dbReference type="AlphaFoldDB" id="A0A9D1KDJ7"/>
<dbReference type="GO" id="GO:0031640">
    <property type="term" value="P:killing of cells of another organism"/>
    <property type="evidence" value="ECO:0007669"/>
    <property type="project" value="UniProtKB-KW"/>
</dbReference>
<evidence type="ECO:0000256" key="1">
    <source>
        <dbReference type="ARBA" id="ARBA00022529"/>
    </source>
</evidence>
<evidence type="ECO:0000256" key="4">
    <source>
        <dbReference type="ARBA" id="ARBA00032108"/>
    </source>
</evidence>
<keyword evidence="3" id="KW-0378">Hydrolase</keyword>
<feature type="chain" id="PRO_5038897795" description="Peptidoglycan hydrolase" evidence="5">
    <location>
        <begin position="23"/>
        <end position="294"/>
    </location>
</feature>
<dbReference type="PROSITE" id="PS51782">
    <property type="entry name" value="LYSM"/>
    <property type="match status" value="1"/>
</dbReference>
<dbReference type="SUPFAM" id="SSF54106">
    <property type="entry name" value="LysM domain"/>
    <property type="match status" value="1"/>
</dbReference>
<dbReference type="InterPro" id="IPR002901">
    <property type="entry name" value="MGlyc_endo_b_GlcNAc-like_dom"/>
</dbReference>
<dbReference type="InterPro" id="IPR018392">
    <property type="entry name" value="LysM"/>
</dbReference>
<gene>
    <name evidence="7" type="ORF">IAD06_07110</name>
</gene>
<dbReference type="SMART" id="SM00047">
    <property type="entry name" value="LYZ2"/>
    <property type="match status" value="1"/>
</dbReference>
<comment type="caution">
    <text evidence="7">The sequence shown here is derived from an EMBL/GenBank/DDBJ whole genome shotgun (WGS) entry which is preliminary data.</text>
</comment>